<comment type="cofactor">
    <cofactor evidence="2">
        <name>FAD</name>
        <dbReference type="ChEBI" id="CHEBI:57692"/>
    </cofactor>
</comment>
<dbReference type="PROSITE" id="PS00623">
    <property type="entry name" value="GMC_OXRED_1"/>
    <property type="match status" value="1"/>
</dbReference>
<feature type="binding site" evidence="2">
    <location>
        <position position="201"/>
    </location>
    <ligand>
        <name>FAD</name>
        <dbReference type="ChEBI" id="CHEBI:57692"/>
    </ligand>
</feature>
<organism evidence="5 6">
    <name type="scientific">Colletotrichum musicola</name>
    <dbReference type="NCBI Taxonomy" id="2175873"/>
    <lineage>
        <taxon>Eukaryota</taxon>
        <taxon>Fungi</taxon>
        <taxon>Dikarya</taxon>
        <taxon>Ascomycota</taxon>
        <taxon>Pezizomycotina</taxon>
        <taxon>Sordariomycetes</taxon>
        <taxon>Hypocreomycetidae</taxon>
        <taxon>Glomerellales</taxon>
        <taxon>Glomerellaceae</taxon>
        <taxon>Colletotrichum</taxon>
        <taxon>Colletotrichum orchidearum species complex</taxon>
    </lineage>
</organism>
<dbReference type="SUPFAM" id="SSF51905">
    <property type="entry name" value="FAD/NAD(P)-binding domain"/>
    <property type="match status" value="1"/>
</dbReference>
<evidence type="ECO:0000256" key="1">
    <source>
        <dbReference type="ARBA" id="ARBA00010790"/>
    </source>
</evidence>
<feature type="domain" description="Glucose-methanol-choline oxidoreductase N-terminal" evidence="4">
    <location>
        <begin position="81"/>
        <end position="104"/>
    </location>
</feature>
<evidence type="ECO:0000313" key="6">
    <source>
        <dbReference type="Proteomes" id="UP000639643"/>
    </source>
</evidence>
<proteinExistence type="inferred from homology"/>
<dbReference type="Gene3D" id="3.30.560.10">
    <property type="entry name" value="Glucose Oxidase, domain 3"/>
    <property type="match status" value="1"/>
</dbReference>
<dbReference type="InterPro" id="IPR007867">
    <property type="entry name" value="GMC_OxRtase_C"/>
</dbReference>
<reference evidence="5" key="1">
    <citation type="journal article" date="2020" name="Phytopathology">
        <title>Genome Sequence Resources of Colletotrichum truncatum, C. plurivorum, C. musicola, and C. sojae: Four Species Pathogenic to Soybean (Glycine max).</title>
        <authorList>
            <person name="Rogerio F."/>
            <person name="Boufleur T.R."/>
            <person name="Ciampi-Guillardi M."/>
            <person name="Sukno S.A."/>
            <person name="Thon M.R."/>
            <person name="Massola Junior N.S."/>
            <person name="Baroncelli R."/>
        </authorList>
    </citation>
    <scope>NUCLEOTIDE SEQUENCE</scope>
    <source>
        <strain evidence="5">LFN0074</strain>
    </source>
</reference>
<keyword evidence="3" id="KW-0285">Flavoprotein</keyword>
<evidence type="ECO:0000256" key="3">
    <source>
        <dbReference type="RuleBase" id="RU003968"/>
    </source>
</evidence>
<gene>
    <name evidence="5" type="ORF">CMUS01_05034</name>
</gene>
<dbReference type="OrthoDB" id="269227at2759"/>
<dbReference type="InterPro" id="IPR000172">
    <property type="entry name" value="GMC_OxRdtase_N"/>
</dbReference>
<name>A0A8H6NLN4_9PEZI</name>
<sequence length="523" mass="55385">MPLLDFVVVGGGLAGTVISSRLLHKDSTLKILLVEAGPNVKGLDAIAYPNTSTGAGSNLDWGYSSVPQVNLDNRSIAFPAGKALGGGTAINGAAWVRGHSVDYDLWAEEFFSSCINPSQHGTNGSMVIQGVARLNRQFPMREKLAESYQALGVFPLPSLDANAGNPIGYGDLQENRKIGRRQLSSEAFPLDGVTVLTDTMVEKVLVEKVSNSTSLIAKGIRLQNGTENLARKTILTAEAYRTPQLLMLSGIGPASVLQEHGIEVKLDQPEVGQNLHDHILMPTAWKVKNPSEGWAYESGNPLFEEPQYGLGQKIDFIATTTLPREGLAAAIAEAEDVEPGPDYPLLRRDRAHVSHSLQYSGASADGSAVLMLSIVLIDTSRGSVGISSADVGDYPVIDANYLATAVDRYAARETLKFDARLLGSDLTPVGRDVLDGELAADEPLTVDSSDEAFAARARQVAGSCFHPSGTAAMGKVVDTKLAVKGVEGLYVADSSVFPISISANLQVAMYALALQAADIIGGK</sequence>
<dbReference type="Pfam" id="PF05199">
    <property type="entry name" value="GMC_oxred_C"/>
    <property type="match status" value="1"/>
</dbReference>
<dbReference type="PANTHER" id="PTHR11552">
    <property type="entry name" value="GLUCOSE-METHANOL-CHOLINE GMC OXIDOREDUCTASE"/>
    <property type="match status" value="1"/>
</dbReference>
<keyword evidence="2 3" id="KW-0274">FAD</keyword>
<dbReference type="AlphaFoldDB" id="A0A8H6NLN4"/>
<comment type="caution">
    <text evidence="5">The sequence shown here is derived from an EMBL/GenBank/DDBJ whole genome shotgun (WGS) entry which is preliminary data.</text>
</comment>
<evidence type="ECO:0000313" key="5">
    <source>
        <dbReference type="EMBL" id="KAF6837378.1"/>
    </source>
</evidence>
<protein>
    <submittedName>
        <fullName evidence="5">Glucose dehydrogenase</fullName>
    </submittedName>
</protein>
<dbReference type="Gene3D" id="3.50.50.60">
    <property type="entry name" value="FAD/NAD(P)-binding domain"/>
    <property type="match status" value="1"/>
</dbReference>
<evidence type="ECO:0000259" key="4">
    <source>
        <dbReference type="PROSITE" id="PS00623"/>
    </source>
</evidence>
<accession>A0A8H6NLN4</accession>
<dbReference type="GO" id="GO:0050660">
    <property type="term" value="F:flavin adenine dinucleotide binding"/>
    <property type="evidence" value="ECO:0007669"/>
    <property type="project" value="InterPro"/>
</dbReference>
<dbReference type="Pfam" id="PF00732">
    <property type="entry name" value="GMC_oxred_N"/>
    <property type="match status" value="1"/>
</dbReference>
<keyword evidence="6" id="KW-1185">Reference proteome</keyword>
<dbReference type="SUPFAM" id="SSF54373">
    <property type="entry name" value="FAD-linked reductases, C-terminal domain"/>
    <property type="match status" value="1"/>
</dbReference>
<evidence type="ECO:0000256" key="2">
    <source>
        <dbReference type="PIRSR" id="PIRSR000137-2"/>
    </source>
</evidence>
<dbReference type="EMBL" id="WIGM01000144">
    <property type="protein sequence ID" value="KAF6837378.1"/>
    <property type="molecule type" value="Genomic_DNA"/>
</dbReference>
<dbReference type="InterPro" id="IPR036188">
    <property type="entry name" value="FAD/NAD-bd_sf"/>
</dbReference>
<dbReference type="InterPro" id="IPR012132">
    <property type="entry name" value="GMC_OxRdtase"/>
</dbReference>
<dbReference type="PIRSF" id="PIRSF000137">
    <property type="entry name" value="Alcohol_oxidase"/>
    <property type="match status" value="1"/>
</dbReference>
<dbReference type="PANTHER" id="PTHR11552:SF123">
    <property type="entry name" value="GMC OXIDOREDUCTASE (AFU_ORTHOLOGUE AFUA_2G01770)-RELATED"/>
    <property type="match status" value="1"/>
</dbReference>
<dbReference type="GO" id="GO:0016614">
    <property type="term" value="F:oxidoreductase activity, acting on CH-OH group of donors"/>
    <property type="evidence" value="ECO:0007669"/>
    <property type="project" value="InterPro"/>
</dbReference>
<dbReference type="Proteomes" id="UP000639643">
    <property type="component" value="Unassembled WGS sequence"/>
</dbReference>
<comment type="similarity">
    <text evidence="1 3">Belongs to the GMC oxidoreductase family.</text>
</comment>